<dbReference type="Proteomes" id="UP000806542">
    <property type="component" value="Unassembled WGS sequence"/>
</dbReference>
<keyword evidence="3" id="KW-1185">Reference proteome</keyword>
<accession>A0A9D5R9I3</accession>
<evidence type="ECO:0000313" key="3">
    <source>
        <dbReference type="Proteomes" id="UP000806542"/>
    </source>
</evidence>
<evidence type="ECO:0000313" key="2">
    <source>
        <dbReference type="EMBL" id="MBE5040524.1"/>
    </source>
</evidence>
<comment type="caution">
    <text evidence="2">The sequence shown here is derived from an EMBL/GenBank/DDBJ whole genome shotgun (WGS) entry which is preliminary data.</text>
</comment>
<feature type="region of interest" description="Disordered" evidence="1">
    <location>
        <begin position="164"/>
        <end position="216"/>
    </location>
</feature>
<dbReference type="AlphaFoldDB" id="A0A9D5R9I3"/>
<sequence>MSETPILYDLSEAVQQLNRVEGFEPKDYLRKEETEEGVSFYLDTKYRILWYRLMYPHGKVFKIPKVLNKDYATFEVRIYADINDPLENFLANGFASRYKDESNEQFGMNFVETAETAALGRALKDAGFGTQFCDVALPNDAAKVDAGIQIAFDPDTAGAAETISDGFPEGIEPPAIKASGADGLAETEKSAVEPKPKAASEPESKPNLESKPEKLTKDMPVEELVKKMSIEYAKTVVVDTGYDIGKTIGELAERKPKSIEFHAARDSNNLVKAAAKVLMEAAKAIA</sequence>
<protein>
    <submittedName>
        <fullName evidence="2">Uncharacterized protein</fullName>
    </submittedName>
</protein>
<proteinExistence type="predicted"/>
<dbReference type="RefSeq" id="WP_226393077.1">
    <property type="nucleotide sequence ID" value="NZ_JADCKB010000017.1"/>
</dbReference>
<reference evidence="2" key="1">
    <citation type="submission" date="2020-10" db="EMBL/GenBank/DDBJ databases">
        <title>ChiBAC.</title>
        <authorList>
            <person name="Zenner C."/>
            <person name="Hitch T.C.A."/>
            <person name="Clavel T."/>
        </authorList>
    </citation>
    <scope>NUCLEOTIDE SEQUENCE</scope>
    <source>
        <strain evidence="2">DSM 107454</strain>
    </source>
</reference>
<feature type="compositionally biased region" description="Basic and acidic residues" evidence="1">
    <location>
        <begin position="186"/>
        <end position="216"/>
    </location>
</feature>
<dbReference type="EMBL" id="JADCKB010000017">
    <property type="protein sequence ID" value="MBE5040524.1"/>
    <property type="molecule type" value="Genomic_DNA"/>
</dbReference>
<name>A0A9D5R9I3_9FIRM</name>
<gene>
    <name evidence="2" type="ORF">INF28_08635</name>
</gene>
<evidence type="ECO:0000256" key="1">
    <source>
        <dbReference type="SAM" id="MobiDB-lite"/>
    </source>
</evidence>
<organism evidence="2 3">
    <name type="scientific">Ructibacterium gallinarum</name>
    <dbReference type="NCBI Taxonomy" id="2779355"/>
    <lineage>
        <taxon>Bacteria</taxon>
        <taxon>Bacillati</taxon>
        <taxon>Bacillota</taxon>
        <taxon>Clostridia</taxon>
        <taxon>Eubacteriales</taxon>
        <taxon>Oscillospiraceae</taxon>
        <taxon>Ructibacterium</taxon>
    </lineage>
</organism>